<dbReference type="PANTHER" id="PTHR22889">
    <property type="entry name" value="WD REPEAT-CONTAINING PROTEIN 89"/>
    <property type="match status" value="1"/>
</dbReference>
<organism evidence="5 6">
    <name type="scientific">Lepidopterella palustris CBS 459.81</name>
    <dbReference type="NCBI Taxonomy" id="1314670"/>
    <lineage>
        <taxon>Eukaryota</taxon>
        <taxon>Fungi</taxon>
        <taxon>Dikarya</taxon>
        <taxon>Ascomycota</taxon>
        <taxon>Pezizomycotina</taxon>
        <taxon>Dothideomycetes</taxon>
        <taxon>Pleosporomycetidae</taxon>
        <taxon>Mytilinidiales</taxon>
        <taxon>Argynnaceae</taxon>
        <taxon>Lepidopterella</taxon>
    </lineage>
</organism>
<evidence type="ECO:0000313" key="5">
    <source>
        <dbReference type="EMBL" id="OCK82171.1"/>
    </source>
</evidence>
<dbReference type="InterPro" id="IPR001680">
    <property type="entry name" value="WD40_rpt"/>
</dbReference>
<dbReference type="EMBL" id="KV744896">
    <property type="protein sequence ID" value="OCK82171.1"/>
    <property type="molecule type" value="Genomic_DNA"/>
</dbReference>
<evidence type="ECO:0000313" key="6">
    <source>
        <dbReference type="Proteomes" id="UP000250266"/>
    </source>
</evidence>
<protein>
    <submittedName>
        <fullName evidence="5">WD40 repeat-like protein</fullName>
    </submittedName>
</protein>
<gene>
    <name evidence="5" type="ORF">K432DRAFT_324706</name>
</gene>
<evidence type="ECO:0000256" key="3">
    <source>
        <dbReference type="PROSITE-ProRule" id="PRU00221"/>
    </source>
</evidence>
<dbReference type="Gene3D" id="2.130.10.10">
    <property type="entry name" value="YVTN repeat-like/Quinoprotein amine dehydrogenase"/>
    <property type="match status" value="1"/>
</dbReference>
<evidence type="ECO:0000256" key="2">
    <source>
        <dbReference type="ARBA" id="ARBA00022737"/>
    </source>
</evidence>
<keyword evidence="1 3" id="KW-0853">WD repeat</keyword>
<keyword evidence="2" id="KW-0677">Repeat</keyword>
<proteinExistence type="predicted"/>
<keyword evidence="6" id="KW-1185">Reference proteome</keyword>
<dbReference type="PROSITE" id="PS50294">
    <property type="entry name" value="WD_REPEATS_REGION"/>
    <property type="match status" value="1"/>
</dbReference>
<accession>A0A8E2EDS9</accession>
<dbReference type="InterPro" id="IPR039328">
    <property type="entry name" value="WDR89"/>
</dbReference>
<evidence type="ECO:0000256" key="4">
    <source>
        <dbReference type="SAM" id="MobiDB-lite"/>
    </source>
</evidence>
<dbReference type="PROSITE" id="PS50082">
    <property type="entry name" value="WD_REPEATS_2"/>
    <property type="match status" value="1"/>
</dbReference>
<reference evidence="5 6" key="1">
    <citation type="journal article" date="2016" name="Nat. Commun.">
        <title>Ectomycorrhizal ecology is imprinted in the genome of the dominant symbiotic fungus Cenococcum geophilum.</title>
        <authorList>
            <consortium name="DOE Joint Genome Institute"/>
            <person name="Peter M."/>
            <person name="Kohler A."/>
            <person name="Ohm R.A."/>
            <person name="Kuo A."/>
            <person name="Krutzmann J."/>
            <person name="Morin E."/>
            <person name="Arend M."/>
            <person name="Barry K.W."/>
            <person name="Binder M."/>
            <person name="Choi C."/>
            <person name="Clum A."/>
            <person name="Copeland A."/>
            <person name="Grisel N."/>
            <person name="Haridas S."/>
            <person name="Kipfer T."/>
            <person name="LaButti K."/>
            <person name="Lindquist E."/>
            <person name="Lipzen A."/>
            <person name="Maire R."/>
            <person name="Meier B."/>
            <person name="Mihaltcheva S."/>
            <person name="Molinier V."/>
            <person name="Murat C."/>
            <person name="Poggeler S."/>
            <person name="Quandt C.A."/>
            <person name="Sperisen C."/>
            <person name="Tritt A."/>
            <person name="Tisserant E."/>
            <person name="Crous P.W."/>
            <person name="Henrissat B."/>
            <person name="Nehls U."/>
            <person name="Egli S."/>
            <person name="Spatafora J.W."/>
            <person name="Grigoriev I.V."/>
            <person name="Martin F.M."/>
        </authorList>
    </citation>
    <scope>NUCLEOTIDE SEQUENCE [LARGE SCALE GENOMIC DNA]</scope>
    <source>
        <strain evidence="5 6">CBS 459.81</strain>
    </source>
</reference>
<dbReference type="OrthoDB" id="25131at2759"/>
<feature type="compositionally biased region" description="Basic residues" evidence="4">
    <location>
        <begin position="408"/>
        <end position="419"/>
    </location>
</feature>
<feature type="repeat" description="WD" evidence="3">
    <location>
        <begin position="161"/>
        <end position="203"/>
    </location>
</feature>
<dbReference type="InterPro" id="IPR036322">
    <property type="entry name" value="WD40_repeat_dom_sf"/>
</dbReference>
<feature type="compositionally biased region" description="Basic and acidic residues" evidence="4">
    <location>
        <begin position="395"/>
        <end position="406"/>
    </location>
</feature>
<sequence length="419" mass="46634">MGLLKQIASSDLSLPPNSYIYKIIPTAQRYDSISYSETKELALISSDDSLRFVDASSLELSADGIFKEVNKSVTCLDRVDDQGNCYATCGRDGLVRVWDKRRKTQAMVFRSPQTLPLSALVCSSSRNVVVAGVELEGNGPGDAPVVVWDFRNAVSTRMQFVESHTDTITDLQFHPTEPNLLLSGSTDGLVNVFDISKPEEEDALYQVINHRSAVHHAGFLNQSTDIYALGTDETLSFYALQSPDESAQEPQPNHYGDVREKFGCEYVAKLSWIDTKAFLAVGSHSSQYLDLIPLEQPFGWVNQPDGSKKPEEIPLNWRYDLSGSIRLPGGHGEEIVRDIYSDGHSHTTFTCGEDGYLRAWKFADTDAMEIAPDPLEEIIERGVLEHKKGSKNHSSSKEKKKGESKGVSKSKKKERFKPY</sequence>
<dbReference type="Proteomes" id="UP000250266">
    <property type="component" value="Unassembled WGS sequence"/>
</dbReference>
<dbReference type="PANTHER" id="PTHR22889:SF0">
    <property type="entry name" value="WD REPEAT-CONTAINING PROTEIN 89"/>
    <property type="match status" value="1"/>
</dbReference>
<name>A0A8E2EDS9_9PEZI</name>
<dbReference type="AlphaFoldDB" id="A0A8E2EDS9"/>
<dbReference type="InterPro" id="IPR015943">
    <property type="entry name" value="WD40/YVTN_repeat-like_dom_sf"/>
</dbReference>
<dbReference type="Pfam" id="PF00400">
    <property type="entry name" value="WD40"/>
    <property type="match status" value="2"/>
</dbReference>
<dbReference type="SMART" id="SM00320">
    <property type="entry name" value="WD40"/>
    <property type="match status" value="4"/>
</dbReference>
<evidence type="ECO:0000256" key="1">
    <source>
        <dbReference type="ARBA" id="ARBA00022574"/>
    </source>
</evidence>
<dbReference type="SUPFAM" id="SSF50978">
    <property type="entry name" value="WD40 repeat-like"/>
    <property type="match status" value="1"/>
</dbReference>
<feature type="region of interest" description="Disordered" evidence="4">
    <location>
        <begin position="381"/>
        <end position="419"/>
    </location>
</feature>